<keyword evidence="9" id="KW-1185">Reference proteome</keyword>
<feature type="transmembrane region" description="Helical" evidence="6">
    <location>
        <begin position="82"/>
        <end position="104"/>
    </location>
</feature>
<gene>
    <name evidence="8" type="ORF">INT44_002247</name>
</gene>
<dbReference type="EMBL" id="JAEPRA010000005">
    <property type="protein sequence ID" value="KAG2185456.1"/>
    <property type="molecule type" value="Genomic_DNA"/>
</dbReference>
<feature type="transmembrane region" description="Helical" evidence="6">
    <location>
        <begin position="366"/>
        <end position="386"/>
    </location>
</feature>
<dbReference type="OrthoDB" id="2985014at2759"/>
<feature type="transmembrane region" description="Helical" evidence="6">
    <location>
        <begin position="171"/>
        <end position="191"/>
    </location>
</feature>
<dbReference type="Proteomes" id="UP000612746">
    <property type="component" value="Unassembled WGS sequence"/>
</dbReference>
<feature type="transmembrane region" description="Helical" evidence="6">
    <location>
        <begin position="340"/>
        <end position="360"/>
    </location>
</feature>
<evidence type="ECO:0000256" key="3">
    <source>
        <dbReference type="ARBA" id="ARBA00022692"/>
    </source>
</evidence>
<dbReference type="PROSITE" id="PS50850">
    <property type="entry name" value="MFS"/>
    <property type="match status" value="1"/>
</dbReference>
<keyword evidence="5 6" id="KW-0472">Membrane</keyword>
<dbReference type="InterPro" id="IPR020846">
    <property type="entry name" value="MFS_dom"/>
</dbReference>
<accession>A0A8H7Q450</accession>
<reference evidence="8" key="1">
    <citation type="submission" date="2020-12" db="EMBL/GenBank/DDBJ databases">
        <title>Metabolic potential, ecology and presence of endohyphal bacteria is reflected in genomic diversity of Mucoromycotina.</title>
        <authorList>
            <person name="Muszewska A."/>
            <person name="Okrasinska A."/>
            <person name="Steczkiewicz K."/>
            <person name="Drgas O."/>
            <person name="Orlowska M."/>
            <person name="Perlinska-Lenart U."/>
            <person name="Aleksandrzak-Piekarczyk T."/>
            <person name="Szatraj K."/>
            <person name="Zielenkiewicz U."/>
            <person name="Pilsyk S."/>
            <person name="Malc E."/>
            <person name="Mieczkowski P."/>
            <person name="Kruszewska J.S."/>
            <person name="Biernat P."/>
            <person name="Pawlowska J."/>
        </authorList>
    </citation>
    <scope>NUCLEOTIDE SEQUENCE</scope>
    <source>
        <strain evidence="8">WA0000051536</strain>
    </source>
</reference>
<comment type="subcellular location">
    <subcellularLocation>
        <location evidence="1">Membrane</location>
        <topology evidence="1">Multi-pass membrane protein</topology>
    </subcellularLocation>
</comment>
<evidence type="ECO:0000256" key="5">
    <source>
        <dbReference type="ARBA" id="ARBA00023136"/>
    </source>
</evidence>
<feature type="transmembrane region" description="Helical" evidence="6">
    <location>
        <begin position="37"/>
        <end position="56"/>
    </location>
</feature>
<protein>
    <recommendedName>
        <fullName evidence="7">Major facilitator superfamily (MFS) profile domain-containing protein</fullName>
    </recommendedName>
</protein>
<feature type="transmembrane region" description="Helical" evidence="6">
    <location>
        <begin position="141"/>
        <end position="159"/>
    </location>
</feature>
<sequence>MDQTETPEKMDIYELSQVDTKDSEAAKEYDKIIARRLLWKIDLRILPILTLLYIFAAMDRSDLGNAQVAGMQKDLGATSQQWTLVASLFYVGYIIAQPIGTLYLRRINPPVIFSFACCVWGVLTILMLTTKNYGQATALRVFIGLSEGLLQAAPLYLSLWYKGSELGTRGAIFFSVSSLAGACNGLIAYGLESNFSNKPPFTPWQWLFLIEGIMSTAFAFIVLFLLPPVPENVRFGFTADEKRLAIARSVEAYNTVDAKIDKSQITANFKQPLIYVFMVAYSGTIVSLSSMSNFMPSIVQGMGYSSVNAQLMTVPVYAVAFVSTIFFGHLSDRLQIRGPLVVCLTVFALVGYLIMLLVRTSDITRYIGLCLIALGIFPCVPIILTWSNVNIIGFTRRATAISTINMVAQVFAIVANLLFTTPPYYVNGIAFVIAFMILSMSSSLIGIFYLHVQNKKKRAAQNTPEASMNRDKSYEEIGNAHPDFFFTL</sequence>
<dbReference type="Gene3D" id="1.20.1250.20">
    <property type="entry name" value="MFS general substrate transporter like domains"/>
    <property type="match status" value="2"/>
</dbReference>
<evidence type="ECO:0000313" key="8">
    <source>
        <dbReference type="EMBL" id="KAG2185456.1"/>
    </source>
</evidence>
<dbReference type="SUPFAM" id="SSF103473">
    <property type="entry name" value="MFS general substrate transporter"/>
    <property type="match status" value="1"/>
</dbReference>
<dbReference type="GO" id="GO:0016020">
    <property type="term" value="C:membrane"/>
    <property type="evidence" value="ECO:0007669"/>
    <property type="project" value="UniProtKB-SubCell"/>
</dbReference>
<dbReference type="FunFam" id="1.20.1250.20:FF:000013">
    <property type="entry name" value="MFS general substrate transporter"/>
    <property type="match status" value="1"/>
</dbReference>
<proteinExistence type="predicted"/>
<evidence type="ECO:0000313" key="9">
    <source>
        <dbReference type="Proteomes" id="UP000612746"/>
    </source>
</evidence>
<feature type="transmembrane region" description="Helical" evidence="6">
    <location>
        <begin position="425"/>
        <end position="450"/>
    </location>
</feature>
<comment type="caution">
    <text evidence="8">The sequence shown here is derived from an EMBL/GenBank/DDBJ whole genome shotgun (WGS) entry which is preliminary data.</text>
</comment>
<dbReference type="InterPro" id="IPR036259">
    <property type="entry name" value="MFS_trans_sf"/>
</dbReference>
<evidence type="ECO:0000256" key="6">
    <source>
        <dbReference type="SAM" id="Phobius"/>
    </source>
</evidence>
<dbReference type="PANTHER" id="PTHR43791:SF36">
    <property type="entry name" value="TRANSPORTER, PUTATIVE (AFU_ORTHOLOGUE AFUA_6G08340)-RELATED"/>
    <property type="match status" value="1"/>
</dbReference>
<dbReference type="Pfam" id="PF07690">
    <property type="entry name" value="MFS_1"/>
    <property type="match status" value="1"/>
</dbReference>
<feature type="transmembrane region" description="Helical" evidence="6">
    <location>
        <begin position="111"/>
        <end position="129"/>
    </location>
</feature>
<evidence type="ECO:0000256" key="4">
    <source>
        <dbReference type="ARBA" id="ARBA00022989"/>
    </source>
</evidence>
<feature type="transmembrane region" description="Helical" evidence="6">
    <location>
        <begin position="273"/>
        <end position="295"/>
    </location>
</feature>
<organism evidence="8 9">
    <name type="scientific">Umbelopsis vinacea</name>
    <dbReference type="NCBI Taxonomy" id="44442"/>
    <lineage>
        <taxon>Eukaryota</taxon>
        <taxon>Fungi</taxon>
        <taxon>Fungi incertae sedis</taxon>
        <taxon>Mucoromycota</taxon>
        <taxon>Mucoromycotina</taxon>
        <taxon>Umbelopsidomycetes</taxon>
        <taxon>Umbelopsidales</taxon>
        <taxon>Umbelopsidaceae</taxon>
        <taxon>Umbelopsis</taxon>
    </lineage>
</organism>
<evidence type="ECO:0000256" key="1">
    <source>
        <dbReference type="ARBA" id="ARBA00004141"/>
    </source>
</evidence>
<dbReference type="GO" id="GO:0022857">
    <property type="term" value="F:transmembrane transporter activity"/>
    <property type="evidence" value="ECO:0007669"/>
    <property type="project" value="InterPro"/>
</dbReference>
<dbReference type="InterPro" id="IPR011701">
    <property type="entry name" value="MFS"/>
</dbReference>
<dbReference type="AlphaFoldDB" id="A0A8H7Q450"/>
<keyword evidence="2" id="KW-0813">Transport</keyword>
<keyword evidence="4 6" id="KW-1133">Transmembrane helix</keyword>
<keyword evidence="3 6" id="KW-0812">Transmembrane</keyword>
<feature type="transmembrane region" description="Helical" evidence="6">
    <location>
        <begin position="398"/>
        <end position="419"/>
    </location>
</feature>
<feature type="transmembrane region" description="Helical" evidence="6">
    <location>
        <begin position="307"/>
        <end position="328"/>
    </location>
</feature>
<feature type="transmembrane region" description="Helical" evidence="6">
    <location>
        <begin position="203"/>
        <end position="226"/>
    </location>
</feature>
<evidence type="ECO:0000259" key="7">
    <source>
        <dbReference type="PROSITE" id="PS50850"/>
    </source>
</evidence>
<dbReference type="PANTHER" id="PTHR43791">
    <property type="entry name" value="PERMEASE-RELATED"/>
    <property type="match status" value="1"/>
</dbReference>
<name>A0A8H7Q450_9FUNG</name>
<evidence type="ECO:0000256" key="2">
    <source>
        <dbReference type="ARBA" id="ARBA00022448"/>
    </source>
</evidence>
<feature type="domain" description="Major facilitator superfamily (MFS) profile" evidence="7">
    <location>
        <begin position="45"/>
        <end position="457"/>
    </location>
</feature>